<proteinExistence type="predicted"/>
<feature type="non-terminal residue" evidence="1">
    <location>
        <position position="1"/>
    </location>
</feature>
<gene>
    <name evidence="1" type="ORF">S01H1_57884</name>
</gene>
<organism evidence="1">
    <name type="scientific">marine sediment metagenome</name>
    <dbReference type="NCBI Taxonomy" id="412755"/>
    <lineage>
        <taxon>unclassified sequences</taxon>
        <taxon>metagenomes</taxon>
        <taxon>ecological metagenomes</taxon>
    </lineage>
</organism>
<name>X0VB47_9ZZZZ</name>
<comment type="caution">
    <text evidence="1">The sequence shown here is derived from an EMBL/GenBank/DDBJ whole genome shotgun (WGS) entry which is preliminary data.</text>
</comment>
<evidence type="ECO:0000313" key="1">
    <source>
        <dbReference type="EMBL" id="GAG15475.1"/>
    </source>
</evidence>
<protein>
    <submittedName>
        <fullName evidence="1">Uncharacterized protein</fullName>
    </submittedName>
</protein>
<dbReference type="AlphaFoldDB" id="X0VB47"/>
<accession>X0VB47</accession>
<sequence>RLTKKNGHLILVDFSIDSSTFFLARKGISLIESLAGNEHYKHYKEYVASNGLDALLEDSPLKEIEKHYFVFNGVVLKVLQKTK</sequence>
<dbReference type="EMBL" id="BARS01037780">
    <property type="protein sequence ID" value="GAG15475.1"/>
    <property type="molecule type" value="Genomic_DNA"/>
</dbReference>
<reference evidence="1" key="1">
    <citation type="journal article" date="2014" name="Front. Microbiol.">
        <title>High frequency of phylogenetically diverse reductive dehalogenase-homologous genes in deep subseafloor sedimentary metagenomes.</title>
        <authorList>
            <person name="Kawai M."/>
            <person name="Futagami T."/>
            <person name="Toyoda A."/>
            <person name="Takaki Y."/>
            <person name="Nishi S."/>
            <person name="Hori S."/>
            <person name="Arai W."/>
            <person name="Tsubouchi T."/>
            <person name="Morono Y."/>
            <person name="Uchiyama I."/>
            <person name="Ito T."/>
            <person name="Fujiyama A."/>
            <person name="Inagaki F."/>
            <person name="Takami H."/>
        </authorList>
    </citation>
    <scope>NUCLEOTIDE SEQUENCE</scope>
    <source>
        <strain evidence="1">Expedition CK06-06</strain>
    </source>
</reference>